<dbReference type="FunFam" id="3.90.79.10:FF:000012">
    <property type="entry name" value="Isopentenyl-diphosphate Delta-isomerase 1"/>
    <property type="match status" value="1"/>
</dbReference>
<dbReference type="Pfam" id="PF00293">
    <property type="entry name" value="NUDIX"/>
    <property type="match status" value="1"/>
</dbReference>
<evidence type="ECO:0000256" key="7">
    <source>
        <dbReference type="ARBA" id="ARBA00022842"/>
    </source>
</evidence>
<comment type="cofactor">
    <cofactor evidence="1">
        <name>Mg(2+)</name>
        <dbReference type="ChEBI" id="CHEBI:18420"/>
    </cofactor>
</comment>
<keyword evidence="7" id="KW-0460">Magnesium</keyword>
<dbReference type="GO" id="GO:0050992">
    <property type="term" value="P:dimethylallyl diphosphate biosynthetic process"/>
    <property type="evidence" value="ECO:0007669"/>
    <property type="project" value="UniProtKB-UniPathway"/>
</dbReference>
<evidence type="ECO:0000256" key="10">
    <source>
        <dbReference type="ARBA" id="ARBA00023229"/>
    </source>
</evidence>
<comment type="similarity">
    <text evidence="3">Belongs to the IPP isomerase type 1 family.</text>
</comment>
<evidence type="ECO:0000256" key="3">
    <source>
        <dbReference type="ARBA" id="ARBA00007579"/>
    </source>
</evidence>
<dbReference type="GO" id="GO:0009240">
    <property type="term" value="P:isopentenyl diphosphate biosynthetic process"/>
    <property type="evidence" value="ECO:0007669"/>
    <property type="project" value="TreeGrafter"/>
</dbReference>
<dbReference type="GO" id="GO:0004452">
    <property type="term" value="F:isopentenyl-diphosphate delta-isomerase activity"/>
    <property type="evidence" value="ECO:0007669"/>
    <property type="project" value="UniProtKB-EC"/>
</dbReference>
<dbReference type="Gene3D" id="3.90.79.10">
    <property type="entry name" value="Nucleoside Triphosphate Pyrophosphohydrolase"/>
    <property type="match status" value="1"/>
</dbReference>
<keyword evidence="9" id="KW-0443">Lipid metabolism</keyword>
<dbReference type="SUPFAM" id="SSF55811">
    <property type="entry name" value="Nudix"/>
    <property type="match status" value="1"/>
</dbReference>
<accession>A0A7S4DTS8</accession>
<evidence type="ECO:0000256" key="8">
    <source>
        <dbReference type="ARBA" id="ARBA00022955"/>
    </source>
</evidence>
<name>A0A7S4DTS8_9EUKA</name>
<dbReference type="InterPro" id="IPR015797">
    <property type="entry name" value="NUDIX_hydrolase-like_dom_sf"/>
</dbReference>
<comment type="pathway">
    <text evidence="2">Isoprenoid biosynthesis; dimethylallyl diphosphate biosynthesis; dimethylallyl diphosphate from isopentenyl diphosphate: step 1/1.</text>
</comment>
<evidence type="ECO:0000256" key="5">
    <source>
        <dbReference type="ARBA" id="ARBA00022516"/>
    </source>
</evidence>
<dbReference type="PANTHER" id="PTHR10885">
    <property type="entry name" value="ISOPENTENYL-DIPHOSPHATE DELTA-ISOMERASE"/>
    <property type="match status" value="1"/>
</dbReference>
<dbReference type="EC" id="5.3.3.2" evidence="4"/>
<organism evidence="13">
    <name type="scientific">Lotharella globosa</name>
    <dbReference type="NCBI Taxonomy" id="91324"/>
    <lineage>
        <taxon>Eukaryota</taxon>
        <taxon>Sar</taxon>
        <taxon>Rhizaria</taxon>
        <taxon>Cercozoa</taxon>
        <taxon>Chlorarachniophyceae</taxon>
        <taxon>Lotharella</taxon>
    </lineage>
</organism>
<protein>
    <recommendedName>
        <fullName evidence="4">isopentenyl-diphosphate Delta-isomerase</fullName>
        <ecNumber evidence="4">5.3.3.2</ecNumber>
    </recommendedName>
</protein>
<evidence type="ECO:0000256" key="1">
    <source>
        <dbReference type="ARBA" id="ARBA00001946"/>
    </source>
</evidence>
<dbReference type="UniPathway" id="UPA00059">
    <property type="reaction ID" value="UER00104"/>
</dbReference>
<evidence type="ECO:0000256" key="4">
    <source>
        <dbReference type="ARBA" id="ARBA00012057"/>
    </source>
</evidence>
<dbReference type="NCBIfam" id="TIGR02150">
    <property type="entry name" value="IPP_isom_1"/>
    <property type="match status" value="1"/>
</dbReference>
<dbReference type="InterPro" id="IPR000086">
    <property type="entry name" value="NUDIX_hydrolase_dom"/>
</dbReference>
<dbReference type="AlphaFoldDB" id="A0A7S4DTS8"/>
<dbReference type="PANTHER" id="PTHR10885:SF0">
    <property type="entry name" value="ISOPENTENYL-DIPHOSPHATE DELTA-ISOMERASE"/>
    <property type="match status" value="1"/>
</dbReference>
<dbReference type="GO" id="GO:0046872">
    <property type="term" value="F:metal ion binding"/>
    <property type="evidence" value="ECO:0007669"/>
    <property type="project" value="UniProtKB-KW"/>
</dbReference>
<sequence>MREECILVDEADQVTGHASKYDTHLLKNINKGGALHRAFSVFLFDTKGRLLLQKRASEKITFPDTWTNTCCSHPLYRPEELEEGENHVGARRAACRKLDHELGISSASVNPDDLLFLTRILYKAPSDELWGEHEVDYILFCQKDLGDLDSMNPNEVSEVQYVTRDDLRSILDTRTMRMASGAVSPVKLTPWFEMIARSGLLFSWWDQLDEIVANKVNVLRLHLTDSLSNERETQALPDVEAREKIFDMGLFETVAAQ</sequence>
<evidence type="ECO:0000256" key="2">
    <source>
        <dbReference type="ARBA" id="ARBA00004826"/>
    </source>
</evidence>
<dbReference type="CDD" id="cd02885">
    <property type="entry name" value="NUDIX_IPP_Isomerase"/>
    <property type="match status" value="1"/>
</dbReference>
<gene>
    <name evidence="13" type="ORF">LGLO00237_LOCUS21343</name>
</gene>
<feature type="domain" description="Nudix hydrolase" evidence="12">
    <location>
        <begin position="34"/>
        <end position="184"/>
    </location>
</feature>
<dbReference type="GO" id="GO:0006694">
    <property type="term" value="P:steroid biosynthetic process"/>
    <property type="evidence" value="ECO:0007669"/>
    <property type="project" value="UniProtKB-KW"/>
</dbReference>
<keyword evidence="8" id="KW-0752">Steroid biosynthesis</keyword>
<evidence type="ECO:0000313" key="13">
    <source>
        <dbReference type="EMBL" id="CAE0669713.1"/>
    </source>
</evidence>
<evidence type="ECO:0000259" key="12">
    <source>
        <dbReference type="PROSITE" id="PS51462"/>
    </source>
</evidence>
<dbReference type="InterPro" id="IPR011876">
    <property type="entry name" value="IsopentenylPP_isomerase_typ1"/>
</dbReference>
<dbReference type="EMBL" id="HBIV01029904">
    <property type="protein sequence ID" value="CAE0669713.1"/>
    <property type="molecule type" value="Transcribed_RNA"/>
</dbReference>
<dbReference type="PIRSF" id="PIRSF018427">
    <property type="entry name" value="Isopntndiph_ism"/>
    <property type="match status" value="1"/>
</dbReference>
<evidence type="ECO:0000256" key="6">
    <source>
        <dbReference type="ARBA" id="ARBA00022723"/>
    </source>
</evidence>
<keyword evidence="10" id="KW-0414">Isoprene biosynthesis</keyword>
<keyword evidence="6" id="KW-0479">Metal-binding</keyword>
<dbReference type="GO" id="GO:0005737">
    <property type="term" value="C:cytoplasm"/>
    <property type="evidence" value="ECO:0007669"/>
    <property type="project" value="TreeGrafter"/>
</dbReference>
<reference evidence="13" key="1">
    <citation type="submission" date="2021-01" db="EMBL/GenBank/DDBJ databases">
        <authorList>
            <person name="Corre E."/>
            <person name="Pelletier E."/>
            <person name="Niang G."/>
            <person name="Scheremetjew M."/>
            <person name="Finn R."/>
            <person name="Kale V."/>
            <person name="Holt S."/>
            <person name="Cochrane G."/>
            <person name="Meng A."/>
            <person name="Brown T."/>
            <person name="Cohen L."/>
        </authorList>
    </citation>
    <scope>NUCLEOTIDE SEQUENCE</scope>
    <source>
        <strain evidence="13">CCCM811</strain>
    </source>
</reference>
<proteinExistence type="inferred from homology"/>
<keyword evidence="11" id="KW-0413">Isomerase</keyword>
<keyword evidence="5" id="KW-0444">Lipid biosynthesis</keyword>
<evidence type="ECO:0000256" key="11">
    <source>
        <dbReference type="ARBA" id="ARBA00023235"/>
    </source>
</evidence>
<evidence type="ECO:0000256" key="9">
    <source>
        <dbReference type="ARBA" id="ARBA00023098"/>
    </source>
</evidence>
<dbReference type="PROSITE" id="PS51462">
    <property type="entry name" value="NUDIX"/>
    <property type="match status" value="1"/>
</dbReference>